<evidence type="ECO:0000256" key="1">
    <source>
        <dbReference type="ARBA" id="ARBA00022676"/>
    </source>
</evidence>
<comment type="caution">
    <text evidence="4">The sequence shown here is derived from an EMBL/GenBank/DDBJ whole genome shotgun (WGS) entry which is preliminary data.</text>
</comment>
<dbReference type="Pfam" id="PF01501">
    <property type="entry name" value="Glyco_transf_8"/>
    <property type="match status" value="1"/>
</dbReference>
<protein>
    <submittedName>
        <fullName evidence="4">Uncharacterized protein</fullName>
    </submittedName>
</protein>
<keyword evidence="3" id="KW-0479">Metal-binding</keyword>
<dbReference type="InterPro" id="IPR050748">
    <property type="entry name" value="Glycosyltrans_8_dom-fam"/>
</dbReference>
<evidence type="ECO:0000256" key="3">
    <source>
        <dbReference type="ARBA" id="ARBA00022723"/>
    </source>
</evidence>
<evidence type="ECO:0000256" key="2">
    <source>
        <dbReference type="ARBA" id="ARBA00022679"/>
    </source>
</evidence>
<dbReference type="InterPro" id="IPR002495">
    <property type="entry name" value="Glyco_trans_8"/>
</dbReference>
<dbReference type="GO" id="GO:0016757">
    <property type="term" value="F:glycosyltransferase activity"/>
    <property type="evidence" value="ECO:0007669"/>
    <property type="project" value="UniProtKB-KW"/>
</dbReference>
<dbReference type="SUPFAM" id="SSF53448">
    <property type="entry name" value="Nucleotide-diphospho-sugar transferases"/>
    <property type="match status" value="1"/>
</dbReference>
<name>A0A0W8FM61_9ZZZZ</name>
<keyword evidence="2" id="KW-0808">Transferase</keyword>
<dbReference type="AlphaFoldDB" id="A0A0W8FM61"/>
<dbReference type="InterPro" id="IPR029044">
    <property type="entry name" value="Nucleotide-diphossugar_trans"/>
</dbReference>
<dbReference type="GO" id="GO:0046872">
    <property type="term" value="F:metal ion binding"/>
    <property type="evidence" value="ECO:0007669"/>
    <property type="project" value="UniProtKB-KW"/>
</dbReference>
<organism evidence="4">
    <name type="scientific">hydrocarbon metagenome</name>
    <dbReference type="NCBI Taxonomy" id="938273"/>
    <lineage>
        <taxon>unclassified sequences</taxon>
        <taxon>metagenomes</taxon>
        <taxon>ecological metagenomes</taxon>
    </lineage>
</organism>
<dbReference type="EMBL" id="LNQE01000999">
    <property type="protein sequence ID" value="KUG21984.1"/>
    <property type="molecule type" value="Genomic_DNA"/>
</dbReference>
<sequence length="368" mass="42755">MDSAGTFHKQTTRNAVCLCTDRRMLIPALFVTDAVKSHSKSSDNRFDTIIFAEPSEVTDVHRHWMKQRGIILCDDMDLSRQRGVGKYCERLSPATLMKLPLAEHLAGRYDKILYLDCDLTIHGDISPIFSLDTAPFALAAVPAGRILADLSERRRKEVEGHFHKLEMTKPYRYFNAGVLYIDVKRWNNENLGERALEFIRQNPDLCFLPDEDALNAILDGCIAELSPIWNARPQPRWHKRGTVGIANPVIIHHAGNEKPWRRFVYGRSLFPDMTGYKLYKEFLKDSPWPGWLDEQWNLHDLYMNIRGEIGRILRWLRLRGEWEEPSARKRKAYDDAVRQYYEKAQFADMEQGIVIRENGKIRLKNKGV</sequence>
<reference evidence="4" key="1">
    <citation type="journal article" date="2015" name="Proc. Natl. Acad. Sci. U.S.A.">
        <title>Networks of energetic and metabolic interactions define dynamics in microbial communities.</title>
        <authorList>
            <person name="Embree M."/>
            <person name="Liu J.K."/>
            <person name="Al-Bassam M.M."/>
            <person name="Zengler K."/>
        </authorList>
    </citation>
    <scope>NUCLEOTIDE SEQUENCE</scope>
</reference>
<evidence type="ECO:0000313" key="4">
    <source>
        <dbReference type="EMBL" id="KUG21984.1"/>
    </source>
</evidence>
<accession>A0A0W8FM61</accession>
<dbReference type="Gene3D" id="3.90.550.10">
    <property type="entry name" value="Spore Coat Polysaccharide Biosynthesis Protein SpsA, Chain A"/>
    <property type="match status" value="1"/>
</dbReference>
<proteinExistence type="predicted"/>
<dbReference type="PANTHER" id="PTHR13778:SF47">
    <property type="entry name" value="LIPOPOLYSACCHARIDE 1,3-GALACTOSYLTRANSFERASE"/>
    <property type="match status" value="1"/>
</dbReference>
<dbReference type="PANTHER" id="PTHR13778">
    <property type="entry name" value="GLYCOSYLTRANSFERASE 8 DOMAIN-CONTAINING PROTEIN"/>
    <property type="match status" value="1"/>
</dbReference>
<keyword evidence="1" id="KW-0328">Glycosyltransferase</keyword>
<gene>
    <name evidence="4" type="ORF">ASZ90_008254</name>
</gene>